<evidence type="ECO:0000256" key="1">
    <source>
        <dbReference type="SAM" id="MobiDB-lite"/>
    </source>
</evidence>
<dbReference type="Proteomes" id="UP000002668">
    <property type="component" value="Genome"/>
</dbReference>
<protein>
    <submittedName>
        <fullName evidence="2">Predicted protein</fullName>
    </submittedName>
</protein>
<organism evidence="3">
    <name type="scientific">Leptosphaeria maculans (strain JN3 / isolate v23.1.3 / race Av1-4-5-6-7-8)</name>
    <name type="common">Blackleg fungus</name>
    <name type="synonym">Phoma lingam</name>
    <dbReference type="NCBI Taxonomy" id="985895"/>
    <lineage>
        <taxon>Eukaryota</taxon>
        <taxon>Fungi</taxon>
        <taxon>Dikarya</taxon>
        <taxon>Ascomycota</taxon>
        <taxon>Pezizomycotina</taxon>
        <taxon>Dothideomycetes</taxon>
        <taxon>Pleosporomycetidae</taxon>
        <taxon>Pleosporales</taxon>
        <taxon>Pleosporineae</taxon>
        <taxon>Leptosphaeriaceae</taxon>
        <taxon>Plenodomus</taxon>
        <taxon>Plenodomus lingam/Leptosphaeria maculans species complex</taxon>
    </lineage>
</organism>
<sequence>MWLIVNDMCIKMLGNAGCEMMPVNSFMRQSFSQTILSGILTARRICDTTATLSNPPPTVAASNHAHQHSNRVHIAKI</sequence>
<gene>
    <name evidence="2" type="ORF">LEMA_uP045740.1</name>
</gene>
<dbReference type="EMBL" id="FP929083">
    <property type="protein sequence ID" value="CBX91868.1"/>
    <property type="molecule type" value="Genomic_DNA"/>
</dbReference>
<name>E5R4A0_LEPMJ</name>
<evidence type="ECO:0000313" key="3">
    <source>
        <dbReference type="Proteomes" id="UP000002668"/>
    </source>
</evidence>
<reference evidence="3" key="1">
    <citation type="journal article" date="2011" name="Nat. Commun.">
        <title>Effector diversification within compartments of the Leptosphaeria maculans genome affected by Repeat-Induced Point mutations.</title>
        <authorList>
            <person name="Rouxel T."/>
            <person name="Grandaubert J."/>
            <person name="Hane J.K."/>
            <person name="Hoede C."/>
            <person name="van de Wouw A.P."/>
            <person name="Couloux A."/>
            <person name="Dominguez V."/>
            <person name="Anthouard V."/>
            <person name="Bally P."/>
            <person name="Bourras S."/>
            <person name="Cozijnsen A.J."/>
            <person name="Ciuffetti L.M."/>
            <person name="Degrave A."/>
            <person name="Dilmaghani A."/>
            <person name="Duret L."/>
            <person name="Fudal I."/>
            <person name="Goodwin S.B."/>
            <person name="Gout L."/>
            <person name="Glaser N."/>
            <person name="Linglin J."/>
            <person name="Kema G.H.J."/>
            <person name="Lapalu N."/>
            <person name="Lawrence C.B."/>
            <person name="May K."/>
            <person name="Meyer M."/>
            <person name="Ollivier B."/>
            <person name="Poulain J."/>
            <person name="Schoch C.L."/>
            <person name="Simon A."/>
            <person name="Spatafora J.W."/>
            <person name="Stachowiak A."/>
            <person name="Turgeon B.G."/>
            <person name="Tyler B.M."/>
            <person name="Vincent D."/>
            <person name="Weissenbach J."/>
            <person name="Amselem J."/>
            <person name="Quesneville H."/>
            <person name="Oliver R.P."/>
            <person name="Wincker P."/>
            <person name="Balesdent M.-H."/>
            <person name="Howlett B.J."/>
        </authorList>
    </citation>
    <scope>NUCLEOTIDE SEQUENCE [LARGE SCALE GENOMIC DNA]</scope>
    <source>
        <strain evidence="3">JN3 / isolate v23.1.3 / race Av1-4-5-6-7-8</strain>
    </source>
</reference>
<dbReference type="InParanoid" id="E5R4A0"/>
<dbReference type="VEuPathDB" id="FungiDB:LEMA_uP045740.1"/>
<dbReference type="HOGENOM" id="CLU_2638501_0_0_1"/>
<feature type="compositionally biased region" description="Basic residues" evidence="1">
    <location>
        <begin position="65"/>
        <end position="77"/>
    </location>
</feature>
<feature type="region of interest" description="Disordered" evidence="1">
    <location>
        <begin position="56"/>
        <end position="77"/>
    </location>
</feature>
<accession>E5R4A0</accession>
<proteinExistence type="predicted"/>
<dbReference type="OrthoDB" id="10549843at2759"/>
<evidence type="ECO:0000313" key="2">
    <source>
        <dbReference type="EMBL" id="CBX91868.1"/>
    </source>
</evidence>
<dbReference type="AlphaFoldDB" id="E5R4A0"/>
<keyword evidence="3" id="KW-1185">Reference proteome</keyword>